<comment type="caution">
    <text evidence="2">The sequence shown here is derived from an EMBL/GenBank/DDBJ whole genome shotgun (WGS) entry which is preliminary data.</text>
</comment>
<dbReference type="InterPro" id="IPR009003">
    <property type="entry name" value="Peptidase_S1_PA"/>
</dbReference>
<accession>A0A941E5E0</accession>
<dbReference type="Proteomes" id="UP000676325">
    <property type="component" value="Unassembled WGS sequence"/>
</dbReference>
<organism evidence="2 3">
    <name type="scientific">Actinospica acidithermotolerans</name>
    <dbReference type="NCBI Taxonomy" id="2828514"/>
    <lineage>
        <taxon>Bacteria</taxon>
        <taxon>Bacillati</taxon>
        <taxon>Actinomycetota</taxon>
        <taxon>Actinomycetes</taxon>
        <taxon>Catenulisporales</taxon>
        <taxon>Actinospicaceae</taxon>
        <taxon>Actinospica</taxon>
    </lineage>
</organism>
<proteinExistence type="predicted"/>
<sequence>MSSSQYWVHIYQHGTCLGAGFFIMPRYVLTARHCLRGIGEDDTVDLHSADEKEVLVGRVYRSPLDADVALIETLAPRSAPLDLPRACAPSPRERWENPYQPPRVQLKLTGIVTDPAFKFECEDGSLIEALQLSCEQAPGTYAGYSGSPIESSDAGGLALLGILLEQYPDRENPDRATNVLFAATMRDALSRFDCFSVGHLLDVIDPPSLPNGAAVRDRERKGLELVSERVALLKTWADEGLLDSATLRQMVLEIAMNVVEASISEVRR</sequence>
<evidence type="ECO:0000259" key="1">
    <source>
        <dbReference type="Pfam" id="PF00089"/>
    </source>
</evidence>
<dbReference type="EMBL" id="JAGSOH010000020">
    <property type="protein sequence ID" value="MBR7826640.1"/>
    <property type="molecule type" value="Genomic_DNA"/>
</dbReference>
<dbReference type="SUPFAM" id="SSF50494">
    <property type="entry name" value="Trypsin-like serine proteases"/>
    <property type="match status" value="1"/>
</dbReference>
<dbReference type="GO" id="GO:0006508">
    <property type="term" value="P:proteolysis"/>
    <property type="evidence" value="ECO:0007669"/>
    <property type="project" value="InterPro"/>
</dbReference>
<gene>
    <name evidence="2" type="ORF">KDK95_10015</name>
</gene>
<name>A0A941E5E0_9ACTN</name>
<keyword evidence="3" id="KW-1185">Reference proteome</keyword>
<dbReference type="InterPro" id="IPR001254">
    <property type="entry name" value="Trypsin_dom"/>
</dbReference>
<protein>
    <submittedName>
        <fullName evidence="2">Trypsin-like peptidase domain-containing protein</fullName>
    </submittedName>
</protein>
<dbReference type="Pfam" id="PF00089">
    <property type="entry name" value="Trypsin"/>
    <property type="match status" value="1"/>
</dbReference>
<dbReference type="AlphaFoldDB" id="A0A941E5E0"/>
<dbReference type="GO" id="GO:0004252">
    <property type="term" value="F:serine-type endopeptidase activity"/>
    <property type="evidence" value="ECO:0007669"/>
    <property type="project" value="InterPro"/>
</dbReference>
<dbReference type="RefSeq" id="WP_212517789.1">
    <property type="nucleotide sequence ID" value="NZ_JAGSOH010000020.1"/>
</dbReference>
<evidence type="ECO:0000313" key="3">
    <source>
        <dbReference type="Proteomes" id="UP000676325"/>
    </source>
</evidence>
<evidence type="ECO:0000313" key="2">
    <source>
        <dbReference type="EMBL" id="MBR7826640.1"/>
    </source>
</evidence>
<feature type="domain" description="Peptidase S1" evidence="1">
    <location>
        <begin position="3"/>
        <end position="89"/>
    </location>
</feature>
<reference evidence="2" key="1">
    <citation type="submission" date="2021-04" db="EMBL/GenBank/DDBJ databases">
        <title>Genome based classification of Actinospica acidithermotolerans sp. nov., an actinobacterium isolated from an Indonesian hot spring.</title>
        <authorList>
            <person name="Kusuma A.B."/>
            <person name="Putra K.E."/>
            <person name="Nafisah S."/>
            <person name="Loh J."/>
            <person name="Nouioui I."/>
            <person name="Goodfellow M."/>
        </authorList>
    </citation>
    <scope>NUCLEOTIDE SEQUENCE</scope>
    <source>
        <strain evidence="2">MGRD01-02</strain>
    </source>
</reference>